<evidence type="ECO:0000313" key="6">
    <source>
        <dbReference type="EMBL" id="TVT28774.1"/>
    </source>
</evidence>
<feature type="transmembrane region" description="Helical" evidence="5">
    <location>
        <begin position="6"/>
        <end position="23"/>
    </location>
</feature>
<dbReference type="RefSeq" id="WP_145284177.1">
    <property type="nucleotide sequence ID" value="NZ_VMSJ01000001.1"/>
</dbReference>
<dbReference type="AlphaFoldDB" id="A0A558AWZ2"/>
<evidence type="ECO:0000313" key="7">
    <source>
        <dbReference type="Proteomes" id="UP000315103"/>
    </source>
</evidence>
<dbReference type="Proteomes" id="UP000315103">
    <property type="component" value="Unassembled WGS sequence"/>
</dbReference>
<keyword evidence="1" id="KW-1003">Cell membrane</keyword>
<evidence type="ECO:0000256" key="3">
    <source>
        <dbReference type="ARBA" id="ARBA00022989"/>
    </source>
</evidence>
<protein>
    <submittedName>
        <fullName evidence="6">DUF1516 family protein</fullName>
    </submittedName>
</protein>
<reference evidence="6 7" key="1">
    <citation type="submission" date="2019-07" db="EMBL/GenBank/DDBJ databases">
        <title>Salinicoccus cyprini sp. nov., isolated from gastro-intestinal tract of mirror carp, Cyprinus carpio var. specularis, collected from Gobind Sagar Reservoir, Himachal Pradesh, India.</title>
        <authorList>
            <person name="Talwar C."/>
            <person name="Singh A.K."/>
            <person name="Lal R."/>
            <person name="Negi R.K."/>
        </authorList>
    </citation>
    <scope>NUCLEOTIDE SEQUENCE [LARGE SCALE GENOMIC DNA]</scope>
    <source>
        <strain evidence="6 7">CT19</strain>
    </source>
</reference>
<sequence>MIHLHLTAIVLAVILFIITYNSVDTPDGQSTYSKPLHMVLRLIYLIVIFTGLMMFLDFGSGNQMMYGLKFLAGLISIGLMEMALVRQRKSGTGRTMVIILTVFLIVTIALGIYLPAGPLSALFS</sequence>
<keyword evidence="7" id="KW-1185">Reference proteome</keyword>
<comment type="caution">
    <text evidence="6">The sequence shown here is derived from an EMBL/GenBank/DDBJ whole genome shotgun (WGS) entry which is preliminary data.</text>
</comment>
<feature type="transmembrane region" description="Helical" evidence="5">
    <location>
        <begin position="97"/>
        <end position="116"/>
    </location>
</feature>
<feature type="transmembrane region" description="Helical" evidence="5">
    <location>
        <begin position="35"/>
        <end position="56"/>
    </location>
</feature>
<dbReference type="OrthoDB" id="2365314at2"/>
<dbReference type="EMBL" id="VMSJ01000001">
    <property type="protein sequence ID" value="TVT28774.1"/>
    <property type="molecule type" value="Genomic_DNA"/>
</dbReference>
<name>A0A558AWZ2_9STAP</name>
<keyword evidence="2 5" id="KW-0812">Transmembrane</keyword>
<proteinExistence type="predicted"/>
<keyword evidence="3 5" id="KW-1133">Transmembrane helix</keyword>
<keyword evidence="4 5" id="KW-0472">Membrane</keyword>
<evidence type="ECO:0000256" key="4">
    <source>
        <dbReference type="ARBA" id="ARBA00023136"/>
    </source>
</evidence>
<evidence type="ECO:0000256" key="2">
    <source>
        <dbReference type="ARBA" id="ARBA00022692"/>
    </source>
</evidence>
<dbReference type="Pfam" id="PF07457">
    <property type="entry name" value="DUF1516"/>
    <property type="match status" value="1"/>
</dbReference>
<evidence type="ECO:0000256" key="5">
    <source>
        <dbReference type="SAM" id="Phobius"/>
    </source>
</evidence>
<accession>A0A558AWZ2</accession>
<gene>
    <name evidence="6" type="ORF">FO441_00400</name>
</gene>
<organism evidence="6 7">
    <name type="scientific">Salinicoccus cyprini</name>
    <dbReference type="NCBI Taxonomy" id="2493691"/>
    <lineage>
        <taxon>Bacteria</taxon>
        <taxon>Bacillati</taxon>
        <taxon>Bacillota</taxon>
        <taxon>Bacilli</taxon>
        <taxon>Bacillales</taxon>
        <taxon>Staphylococcaceae</taxon>
        <taxon>Salinicoccus</taxon>
    </lineage>
</organism>
<feature type="transmembrane region" description="Helical" evidence="5">
    <location>
        <begin position="68"/>
        <end position="85"/>
    </location>
</feature>
<evidence type="ECO:0000256" key="1">
    <source>
        <dbReference type="ARBA" id="ARBA00022475"/>
    </source>
</evidence>
<dbReference type="InterPro" id="IPR010899">
    <property type="entry name" value="UPF0344"/>
</dbReference>